<evidence type="ECO:0000256" key="2">
    <source>
        <dbReference type="SAM" id="Phobius"/>
    </source>
</evidence>
<dbReference type="Proteomes" id="UP000005459">
    <property type="component" value="Unassembled WGS sequence"/>
</dbReference>
<accession>F9UI47</accession>
<evidence type="ECO:0000256" key="1">
    <source>
        <dbReference type="SAM" id="Coils"/>
    </source>
</evidence>
<dbReference type="PROSITE" id="PS51257">
    <property type="entry name" value="PROKAR_LIPOPROTEIN"/>
    <property type="match status" value="1"/>
</dbReference>
<keyword evidence="2" id="KW-0812">Transmembrane</keyword>
<dbReference type="AlphaFoldDB" id="F9UI47"/>
<evidence type="ECO:0000313" key="3">
    <source>
        <dbReference type="EMBL" id="EGV16106.1"/>
    </source>
</evidence>
<reference evidence="3 4" key="1">
    <citation type="submission" date="2011-06" db="EMBL/GenBank/DDBJ databases">
        <title>The draft genome of Thiocapsa marina 5811.</title>
        <authorList>
            <consortium name="US DOE Joint Genome Institute (JGI-PGF)"/>
            <person name="Lucas S."/>
            <person name="Han J."/>
            <person name="Cheng J.-F."/>
            <person name="Goodwin L."/>
            <person name="Pitluck S."/>
            <person name="Peters L."/>
            <person name="Land M.L."/>
            <person name="Hauser L."/>
            <person name="Vogl K."/>
            <person name="Liu Z."/>
            <person name="Imhoff J."/>
            <person name="Thiel V."/>
            <person name="Frigaard N.-U."/>
            <person name="Bryant D."/>
            <person name="Woyke T.J."/>
        </authorList>
    </citation>
    <scope>NUCLEOTIDE SEQUENCE [LARGE SCALE GENOMIC DNA]</scope>
    <source>
        <strain evidence="3 4">5811</strain>
    </source>
</reference>
<keyword evidence="2" id="KW-0472">Membrane</keyword>
<dbReference type="STRING" id="768671.ThimaDRAFT_4600"/>
<protein>
    <submittedName>
        <fullName evidence="3">Uncharacterized protein</fullName>
    </submittedName>
</protein>
<feature type="transmembrane region" description="Helical" evidence="2">
    <location>
        <begin position="21"/>
        <end position="38"/>
    </location>
</feature>
<keyword evidence="2" id="KW-1133">Transmembrane helix</keyword>
<name>F9UI47_9GAMM</name>
<evidence type="ECO:0000313" key="4">
    <source>
        <dbReference type="Proteomes" id="UP000005459"/>
    </source>
</evidence>
<proteinExistence type="predicted"/>
<keyword evidence="4" id="KW-1185">Reference proteome</keyword>
<organism evidence="3 4">
    <name type="scientific">Thiocapsa marina 5811</name>
    <dbReference type="NCBI Taxonomy" id="768671"/>
    <lineage>
        <taxon>Bacteria</taxon>
        <taxon>Pseudomonadati</taxon>
        <taxon>Pseudomonadota</taxon>
        <taxon>Gammaproteobacteria</taxon>
        <taxon>Chromatiales</taxon>
        <taxon>Chromatiaceae</taxon>
        <taxon>Thiocapsa</taxon>
    </lineage>
</organism>
<feature type="coiled-coil region" evidence="1">
    <location>
        <begin position="152"/>
        <end position="210"/>
    </location>
</feature>
<gene>
    <name evidence="3" type="ORF">ThimaDRAFT_4600</name>
</gene>
<dbReference type="EMBL" id="AFWV01000022">
    <property type="protein sequence ID" value="EGV16106.1"/>
    <property type="molecule type" value="Genomic_DNA"/>
</dbReference>
<keyword evidence="1" id="KW-0175">Coiled coil</keyword>
<sequence>MRPRFAQEWCRRSLRLKVQRTSIGAVFVLVVGCTMIPGRTSSTSAQESIDLGVLFDSVAAIRHTSPDVLRKAAAEANPDHPSELLHWSVVLIVLGRPSDKKRAIELLDTYLTHTDQAPGSVLLANLLLQQLQDELRLQRRVAKAIGQRNELSKQFEGRKGELQERIQELEGREQQLEGREEELTGLRRQLAELETQLEGLKRIELEMQDRALAPDLELPRLESPR</sequence>